<dbReference type="EMBL" id="FNWU01000015">
    <property type="protein sequence ID" value="SEH62828.1"/>
    <property type="molecule type" value="Genomic_DNA"/>
</dbReference>
<dbReference type="InterPro" id="IPR000326">
    <property type="entry name" value="PAP2/HPO"/>
</dbReference>
<keyword evidence="1" id="KW-0472">Membrane</keyword>
<feature type="transmembrane region" description="Helical" evidence="1">
    <location>
        <begin position="60"/>
        <end position="81"/>
    </location>
</feature>
<organism evidence="3 4">
    <name type="scientific">Halopenitus malekzadehii</name>
    <dbReference type="NCBI Taxonomy" id="1267564"/>
    <lineage>
        <taxon>Archaea</taxon>
        <taxon>Methanobacteriati</taxon>
        <taxon>Methanobacteriota</taxon>
        <taxon>Stenosarchaea group</taxon>
        <taxon>Halobacteria</taxon>
        <taxon>Halobacteriales</taxon>
        <taxon>Haloferacaceae</taxon>
        <taxon>Halopenitus</taxon>
    </lineage>
</organism>
<dbReference type="Gene3D" id="1.20.144.10">
    <property type="entry name" value="Phosphatidic acid phosphatase type 2/haloperoxidase"/>
    <property type="match status" value="1"/>
</dbReference>
<feature type="transmembrane region" description="Helical" evidence="1">
    <location>
        <begin position="170"/>
        <end position="190"/>
    </location>
</feature>
<dbReference type="Pfam" id="PF01569">
    <property type="entry name" value="PAP2"/>
    <property type="match status" value="1"/>
</dbReference>
<dbReference type="SMART" id="SM00014">
    <property type="entry name" value="acidPPc"/>
    <property type="match status" value="1"/>
</dbReference>
<dbReference type="Proteomes" id="UP000199215">
    <property type="component" value="Unassembled WGS sequence"/>
</dbReference>
<protein>
    <submittedName>
        <fullName evidence="3">Membrane-associated phospholipid phosphatase</fullName>
    </submittedName>
</protein>
<gene>
    <name evidence="3" type="ORF">SAMN05192561_11520</name>
</gene>
<keyword evidence="1" id="KW-0812">Transmembrane</keyword>
<feature type="transmembrane region" description="Helical" evidence="1">
    <location>
        <begin position="300"/>
        <end position="321"/>
    </location>
</feature>
<keyword evidence="1" id="KW-1133">Transmembrane helix</keyword>
<feature type="transmembrane region" description="Helical" evidence="1">
    <location>
        <begin position="116"/>
        <end position="135"/>
    </location>
</feature>
<feature type="domain" description="Phosphatidic acid phosphatase type 2/haloperoxidase" evidence="2">
    <location>
        <begin position="59"/>
        <end position="187"/>
    </location>
</feature>
<dbReference type="STRING" id="1267564.SAMN05192561_11520"/>
<feature type="transmembrane region" description="Helical" evidence="1">
    <location>
        <begin position="20"/>
        <end position="48"/>
    </location>
</feature>
<reference evidence="3 4" key="1">
    <citation type="submission" date="2016-10" db="EMBL/GenBank/DDBJ databases">
        <authorList>
            <person name="de Groot N.N."/>
        </authorList>
    </citation>
    <scope>NUCLEOTIDE SEQUENCE [LARGE SCALE GENOMIC DNA]</scope>
    <source>
        <strain evidence="3 4">IBRC-M10418</strain>
    </source>
</reference>
<sequence length="341" mass="33903">MTAMGRGIGESTIVEALPDAVVVAGAVVTTLGDTAFVFVLLLAAYWVLPERVATEPRRTAATVIAIVTGTLAVLTLLKVGFGLPRPPAAATPAVAPDWLPTLFEPWFAETTADDGFGFPSGHATGGAVTYLGLAAALDRLGTARRRIAVGAIVAGAVAISRVVIEVHYVVDIVAGAALGTGLLVGGAVLARGRSDGANRSAAVAGWLTAVLHGSASGRRTLDPTRPFLAAAVAALLGVAVAIRAGDPGSVVDASAAVGTALGGAAGWRLCDGSEPPVWAPVGLAAAAVAGPLWVLSLAGVVPPIVGACLAFVAAAIILSAPRLSARVDHRRGASSSYSDSP</sequence>
<dbReference type="SUPFAM" id="SSF48317">
    <property type="entry name" value="Acid phosphatase/Vanadium-dependent haloperoxidase"/>
    <property type="match status" value="1"/>
</dbReference>
<feature type="transmembrane region" description="Helical" evidence="1">
    <location>
        <begin position="147"/>
        <end position="164"/>
    </location>
</feature>
<proteinExistence type="predicted"/>
<keyword evidence="4" id="KW-1185">Reference proteome</keyword>
<evidence type="ECO:0000313" key="3">
    <source>
        <dbReference type="EMBL" id="SEH62828.1"/>
    </source>
</evidence>
<name>A0A1H6JKF6_9EURY</name>
<evidence type="ECO:0000256" key="1">
    <source>
        <dbReference type="SAM" id="Phobius"/>
    </source>
</evidence>
<dbReference type="OrthoDB" id="10182at2157"/>
<dbReference type="InterPro" id="IPR036938">
    <property type="entry name" value="PAP2/HPO_sf"/>
</dbReference>
<evidence type="ECO:0000313" key="4">
    <source>
        <dbReference type="Proteomes" id="UP000199215"/>
    </source>
</evidence>
<accession>A0A1H6JKF6</accession>
<dbReference type="PANTHER" id="PTHR14969:SF13">
    <property type="entry name" value="AT30094P"/>
    <property type="match status" value="1"/>
</dbReference>
<evidence type="ECO:0000259" key="2">
    <source>
        <dbReference type="SMART" id="SM00014"/>
    </source>
</evidence>
<dbReference type="PANTHER" id="PTHR14969">
    <property type="entry name" value="SPHINGOSINE-1-PHOSPHATE PHOSPHOHYDROLASE"/>
    <property type="match status" value="1"/>
</dbReference>
<feature type="transmembrane region" description="Helical" evidence="1">
    <location>
        <begin position="227"/>
        <end position="244"/>
    </location>
</feature>
<dbReference type="AlphaFoldDB" id="A0A1H6JKF6"/>
<dbReference type="RefSeq" id="WP_092817735.1">
    <property type="nucleotide sequence ID" value="NZ_FNWU01000015.1"/>
</dbReference>